<dbReference type="Gene3D" id="3.30.70.1290">
    <property type="entry name" value="Transposase IS200-like"/>
    <property type="match status" value="1"/>
</dbReference>
<evidence type="ECO:0000313" key="1">
    <source>
        <dbReference type="EMBL" id="GAG26629.1"/>
    </source>
</evidence>
<reference evidence="1" key="1">
    <citation type="journal article" date="2014" name="Front. Microbiol.">
        <title>High frequency of phylogenetically diverse reductive dehalogenase-homologous genes in deep subseafloor sedimentary metagenomes.</title>
        <authorList>
            <person name="Kawai M."/>
            <person name="Futagami T."/>
            <person name="Toyoda A."/>
            <person name="Takaki Y."/>
            <person name="Nishi S."/>
            <person name="Hori S."/>
            <person name="Arai W."/>
            <person name="Tsubouchi T."/>
            <person name="Morono Y."/>
            <person name="Uchiyama I."/>
            <person name="Ito T."/>
            <person name="Fujiyama A."/>
            <person name="Inagaki F."/>
            <person name="Takami H."/>
        </authorList>
    </citation>
    <scope>NUCLEOTIDE SEQUENCE</scope>
    <source>
        <strain evidence="1">Expedition CK06-06</strain>
    </source>
</reference>
<dbReference type="PANTHER" id="PTHR36966">
    <property type="entry name" value="REP-ASSOCIATED TYROSINE TRANSPOSASE"/>
    <property type="match status" value="1"/>
</dbReference>
<dbReference type="InterPro" id="IPR036515">
    <property type="entry name" value="Transposase_17_sf"/>
</dbReference>
<organism evidence="1">
    <name type="scientific">marine sediment metagenome</name>
    <dbReference type="NCBI Taxonomy" id="412755"/>
    <lineage>
        <taxon>unclassified sequences</taxon>
        <taxon>metagenomes</taxon>
        <taxon>ecological metagenomes</taxon>
    </lineage>
</organism>
<sequence>MAICPTKAVRQVANLSNRSETLNTLEFKPFYRRHLPHIQLPGATLFITFRLAGSIPAKVIQQLRAEARRGEGALTRIPDHQERTNRAYREQRRLFGKWDTALDTTQDGPSWLRDPRIADLVAESLHHRDGRVYDLDAFCVMPNHVHVVYIPLPKADGTYHAISAIMHSLKRYTARQSNLLLGREGSFLATRELRPRSAR</sequence>
<dbReference type="EMBL" id="BARS01032214">
    <property type="protein sequence ID" value="GAG26629.1"/>
    <property type="molecule type" value="Genomic_DNA"/>
</dbReference>
<dbReference type="PANTHER" id="PTHR36966:SF1">
    <property type="entry name" value="REP-ASSOCIATED TYROSINE TRANSPOSASE"/>
    <property type="match status" value="1"/>
</dbReference>
<dbReference type="GO" id="GO:0004803">
    <property type="term" value="F:transposase activity"/>
    <property type="evidence" value="ECO:0007669"/>
    <property type="project" value="InterPro"/>
</dbReference>
<comment type="caution">
    <text evidence="1">The sequence shown here is derived from an EMBL/GenBank/DDBJ whole genome shotgun (WGS) entry which is preliminary data.</text>
</comment>
<dbReference type="GO" id="GO:0043565">
    <property type="term" value="F:sequence-specific DNA binding"/>
    <property type="evidence" value="ECO:0007669"/>
    <property type="project" value="TreeGrafter"/>
</dbReference>
<gene>
    <name evidence="1" type="ORF">S01H1_50026</name>
</gene>
<protein>
    <recommendedName>
        <fullName evidence="2">Transposase IS200-like domain-containing protein</fullName>
    </recommendedName>
</protein>
<dbReference type="SUPFAM" id="SSF143422">
    <property type="entry name" value="Transposase IS200-like"/>
    <property type="match status" value="1"/>
</dbReference>
<evidence type="ECO:0008006" key="2">
    <source>
        <dbReference type="Google" id="ProtNLM"/>
    </source>
</evidence>
<proteinExistence type="predicted"/>
<dbReference type="AlphaFoldDB" id="X0W6T5"/>
<accession>X0W6T5</accession>
<name>X0W6T5_9ZZZZ</name>
<dbReference type="InterPro" id="IPR052715">
    <property type="entry name" value="RAYT_transposase"/>
</dbReference>
<dbReference type="GO" id="GO:0006313">
    <property type="term" value="P:DNA transposition"/>
    <property type="evidence" value="ECO:0007669"/>
    <property type="project" value="InterPro"/>
</dbReference>